<feature type="binding site" evidence="2">
    <location>
        <position position="69"/>
    </location>
    <ligand>
        <name>ATP</name>
        <dbReference type="ChEBI" id="CHEBI:30616"/>
    </ligand>
</feature>
<dbReference type="SMART" id="SM00220">
    <property type="entry name" value="S_TKc"/>
    <property type="match status" value="1"/>
</dbReference>
<dbReference type="Pfam" id="PF07714">
    <property type="entry name" value="PK_Tyr_Ser-Thr"/>
    <property type="match status" value="1"/>
</dbReference>
<sequence length="798" mass="91915">LIVKIANVPNRKNAYANKWAQWIEDGIAKSYINYHDYNEFQNISCIGTGGFGEVYRATWESSDTVVALKSLKNNNFMKEIANEIELLHKFNFHKNIIKFFGITKKESKNNMNLNYLLILEYADSGTLRNYLKYNFTKLDWNIKLQFAIQIADAISCIHQKKIIHRDLHSDNILVHQNIIKLADFGLSRRIAEVSSTPENIFGMIPYIDPQNFKEQTNNNDKNCHYKASKKSDVYSVGVLLWEISTGQLPFESYDALYQKPKLILEILNGKRETPVSDTPIDYINIYKKCWQNNPDDRPDMRQVFSDLKLINLNTNETEIYEKTVNIIESNIVINNDNSSINDNSLSLSINYSLQSKFDKLIDEYDKIQIEEKDLITNNIKLNENEVIVNELVLLYEEAIQKGIYKNDYIQLVKQHILLKNKNVNEIFNYLLDNKKKQQNLILLAYFYRFELGTKKNEIKAFELFKKAAGKGQINNAIKELAYCYKHGIGTRKNEIKAFKLYKAAAKKGWINAKYSLGRCYYYGIGTEKNEIKAFELFKEAVEKGHINAIKDLAYCYNHGIGTKKNEIKVFELYKKAAEKGQIDATYELGKCYYNGIGIRKNENKAFELYKKAAENGQTNAIYNLGYCYQKGIGTKKNEIKAFELYKEAAEKGQISAIYDFGYCYQKGIGTGKNEINAFVLYKEASEKGLVDATSELGKCYYYGIGTEKNKIKAFELFEEAAGKDQITAIYNLAYCYKNGIGTEKNEIKAFELYKKVAEKGLINAIKELAFCYKYGVGTKKDEIKSIELYKKAAEKSQN</sequence>
<dbReference type="Gene3D" id="1.25.40.10">
    <property type="entry name" value="Tetratricopeptide repeat domain"/>
    <property type="match status" value="2"/>
</dbReference>
<gene>
    <name evidence="4" type="ORF">RhiirC2_809873</name>
</gene>
<dbReference type="PROSITE" id="PS50011">
    <property type="entry name" value="PROTEIN_KINASE_DOM"/>
    <property type="match status" value="1"/>
</dbReference>
<reference evidence="4 5" key="2">
    <citation type="submission" date="2017-10" db="EMBL/GenBank/DDBJ databases">
        <title>Extensive intraspecific genome diversity in a model arbuscular mycorrhizal fungus.</title>
        <authorList>
            <person name="Chen E.C.H."/>
            <person name="Morin E."/>
            <person name="Baudet D."/>
            <person name="Noel J."/>
            <person name="Ndikumana S."/>
            <person name="Charron P."/>
            <person name="St-Onge C."/>
            <person name="Giorgi J."/>
            <person name="Grigoriev I.V."/>
            <person name="Roux C."/>
            <person name="Martin F.M."/>
            <person name="Corradi N."/>
        </authorList>
    </citation>
    <scope>NUCLEOTIDE SEQUENCE [LARGE SCALE GENOMIC DNA]</scope>
    <source>
        <strain evidence="4 5">C2</strain>
    </source>
</reference>
<evidence type="ECO:0000256" key="2">
    <source>
        <dbReference type="PROSITE-ProRule" id="PRU10141"/>
    </source>
</evidence>
<dbReference type="VEuPathDB" id="FungiDB:RhiirFUN_010110"/>
<dbReference type="EMBL" id="LLXL01001357">
    <property type="protein sequence ID" value="PKK64907.1"/>
    <property type="molecule type" value="Genomic_DNA"/>
</dbReference>
<keyword evidence="4" id="KW-0808">Transferase</keyword>
<dbReference type="GO" id="GO:0004672">
    <property type="term" value="F:protein kinase activity"/>
    <property type="evidence" value="ECO:0007669"/>
    <property type="project" value="InterPro"/>
</dbReference>
<dbReference type="InterPro" id="IPR000719">
    <property type="entry name" value="Prot_kinase_dom"/>
</dbReference>
<keyword evidence="2" id="KW-0547">Nucleotide-binding</keyword>
<dbReference type="InterPro" id="IPR001245">
    <property type="entry name" value="Ser-Thr/Tyr_kinase_cat_dom"/>
</dbReference>
<dbReference type="InterPro" id="IPR011009">
    <property type="entry name" value="Kinase-like_dom_sf"/>
</dbReference>
<dbReference type="InterPro" id="IPR006597">
    <property type="entry name" value="Sel1-like"/>
</dbReference>
<dbReference type="AlphaFoldDB" id="A0A2N1MTH7"/>
<evidence type="ECO:0000259" key="3">
    <source>
        <dbReference type="PROSITE" id="PS50011"/>
    </source>
</evidence>
<name>A0A2N1MTH7_9GLOM</name>
<dbReference type="SUPFAM" id="SSF81901">
    <property type="entry name" value="HCP-like"/>
    <property type="match status" value="2"/>
</dbReference>
<keyword evidence="4" id="KW-0418">Kinase</keyword>
<dbReference type="SMART" id="SM00671">
    <property type="entry name" value="SEL1"/>
    <property type="match status" value="10"/>
</dbReference>
<dbReference type="InterPro" id="IPR050767">
    <property type="entry name" value="Sel1_AlgK"/>
</dbReference>
<proteinExistence type="inferred from homology"/>
<keyword evidence="2" id="KW-0067">ATP-binding</keyword>
<dbReference type="Gene3D" id="1.10.510.10">
    <property type="entry name" value="Transferase(Phosphotransferase) domain 1"/>
    <property type="match status" value="1"/>
</dbReference>
<dbReference type="Pfam" id="PF08238">
    <property type="entry name" value="Sel1"/>
    <property type="match status" value="10"/>
</dbReference>
<dbReference type="PANTHER" id="PTHR11102">
    <property type="entry name" value="SEL-1-LIKE PROTEIN"/>
    <property type="match status" value="1"/>
</dbReference>
<dbReference type="PRINTS" id="PR00109">
    <property type="entry name" value="TYRKINASE"/>
</dbReference>
<feature type="domain" description="Protein kinase" evidence="3">
    <location>
        <begin position="40"/>
        <end position="309"/>
    </location>
</feature>
<dbReference type="PROSITE" id="PS00107">
    <property type="entry name" value="PROTEIN_KINASE_ATP"/>
    <property type="match status" value="1"/>
</dbReference>
<comment type="caution">
    <text evidence="4">The sequence shown here is derived from an EMBL/GenBank/DDBJ whole genome shotgun (WGS) entry which is preliminary data.</text>
</comment>
<dbReference type="Proteomes" id="UP000233469">
    <property type="component" value="Unassembled WGS sequence"/>
</dbReference>
<evidence type="ECO:0000313" key="4">
    <source>
        <dbReference type="EMBL" id="PKK64907.1"/>
    </source>
</evidence>
<dbReference type="VEuPathDB" id="FungiDB:RhiirA1_536095"/>
<reference evidence="4 5" key="1">
    <citation type="submission" date="2016-04" db="EMBL/GenBank/DDBJ databases">
        <title>Genome analyses suggest a sexual origin of heterokaryosis in a supposedly ancient asexual fungus.</title>
        <authorList>
            <person name="Ropars J."/>
            <person name="Sedzielewska K."/>
            <person name="Noel J."/>
            <person name="Charron P."/>
            <person name="Farinelli L."/>
            <person name="Marton T."/>
            <person name="Kruger M."/>
            <person name="Pelin A."/>
            <person name="Brachmann A."/>
            <person name="Corradi N."/>
        </authorList>
    </citation>
    <scope>NUCLEOTIDE SEQUENCE [LARGE SCALE GENOMIC DNA]</scope>
    <source>
        <strain evidence="4 5">C2</strain>
    </source>
</reference>
<dbReference type="PANTHER" id="PTHR11102:SF160">
    <property type="entry name" value="ERAD-ASSOCIATED E3 UBIQUITIN-PROTEIN LIGASE COMPONENT HRD3"/>
    <property type="match status" value="1"/>
</dbReference>
<organism evidence="4 5">
    <name type="scientific">Rhizophagus irregularis</name>
    <dbReference type="NCBI Taxonomy" id="588596"/>
    <lineage>
        <taxon>Eukaryota</taxon>
        <taxon>Fungi</taxon>
        <taxon>Fungi incertae sedis</taxon>
        <taxon>Mucoromycota</taxon>
        <taxon>Glomeromycotina</taxon>
        <taxon>Glomeromycetes</taxon>
        <taxon>Glomerales</taxon>
        <taxon>Glomeraceae</taxon>
        <taxon>Rhizophagus</taxon>
    </lineage>
</organism>
<comment type="similarity">
    <text evidence="1">Belongs to the sel-1 family.</text>
</comment>
<dbReference type="InterPro" id="IPR017441">
    <property type="entry name" value="Protein_kinase_ATP_BS"/>
</dbReference>
<evidence type="ECO:0000313" key="5">
    <source>
        <dbReference type="Proteomes" id="UP000233469"/>
    </source>
</evidence>
<accession>A0A2N1MTH7</accession>
<dbReference type="SUPFAM" id="SSF56112">
    <property type="entry name" value="Protein kinase-like (PK-like)"/>
    <property type="match status" value="1"/>
</dbReference>
<evidence type="ECO:0000256" key="1">
    <source>
        <dbReference type="ARBA" id="ARBA00038101"/>
    </source>
</evidence>
<feature type="non-terminal residue" evidence="4">
    <location>
        <position position="1"/>
    </location>
</feature>
<dbReference type="GO" id="GO:0005524">
    <property type="term" value="F:ATP binding"/>
    <property type="evidence" value="ECO:0007669"/>
    <property type="project" value="UniProtKB-UniRule"/>
</dbReference>
<dbReference type="VEuPathDB" id="FungiDB:FUN_006285"/>
<dbReference type="InterPro" id="IPR011990">
    <property type="entry name" value="TPR-like_helical_dom_sf"/>
</dbReference>
<protein>
    <submittedName>
        <fullName evidence="4">Kinase-like protein</fullName>
    </submittedName>
</protein>